<accession>L9W1Q1</accession>
<sequence length="271" mass="30584">MASQRFVAVLGALAILVLLSGCIAFSPPASDESESDEIELDEPEPAALFNSTFVYGDDLEDVSGEMTIEITGGDETVSETVRVHERPYVDYYEEVLETTESDQDGAIFASNASGAWWYYPKSSLAQHHEADEPFESEAVRSDRAEMAEMQLEWYDLEYLGTEMIADRETHAVDVDLKEEAVADGVSVLIGSTEYVYALETIEAPDELNIVEQTVWVDDEYDYPLKERMVFENTDGERYEMTERFETVSFNDGLEDETFEFEPPENATVESR</sequence>
<dbReference type="EMBL" id="AOHW01000023">
    <property type="protein sequence ID" value="ELY42243.1"/>
    <property type="molecule type" value="Genomic_DNA"/>
</dbReference>
<dbReference type="PANTHER" id="PTHR37507">
    <property type="entry name" value="SPORULATION PROTEIN YDCC"/>
    <property type="match status" value="1"/>
</dbReference>
<comment type="caution">
    <text evidence="1">The sequence shown here is derived from an EMBL/GenBank/DDBJ whole genome shotgun (WGS) entry which is preliminary data.</text>
</comment>
<dbReference type="Proteomes" id="UP000011599">
    <property type="component" value="Unassembled WGS sequence"/>
</dbReference>
<keyword evidence="2" id="KW-1185">Reference proteome</keyword>
<dbReference type="PANTHER" id="PTHR37507:SF2">
    <property type="entry name" value="SPORULATION PROTEIN YDCC"/>
    <property type="match status" value="1"/>
</dbReference>
<name>L9W1Q1_9EURY</name>
<keyword evidence="1" id="KW-0449">Lipoprotein</keyword>
<evidence type="ECO:0000313" key="1">
    <source>
        <dbReference type="EMBL" id="ELY42243.1"/>
    </source>
</evidence>
<dbReference type="SUPFAM" id="SSF89392">
    <property type="entry name" value="Prokaryotic lipoproteins and lipoprotein localization factors"/>
    <property type="match status" value="1"/>
</dbReference>
<dbReference type="InterPro" id="IPR052944">
    <property type="entry name" value="Sporulation_related"/>
</dbReference>
<protein>
    <submittedName>
        <fullName evidence="1">Outer membrane lipoprotein-sorting protein-like protein</fullName>
    </submittedName>
</protein>
<dbReference type="PROSITE" id="PS51257">
    <property type="entry name" value="PROKAR_LIPOPROTEIN"/>
    <property type="match status" value="1"/>
</dbReference>
<dbReference type="AlphaFoldDB" id="L9W1Q1"/>
<dbReference type="eggNOG" id="arCOG02470">
    <property type="taxonomic scope" value="Archaea"/>
</dbReference>
<evidence type="ECO:0000313" key="2">
    <source>
        <dbReference type="Proteomes" id="UP000011599"/>
    </source>
</evidence>
<dbReference type="OrthoDB" id="137725at2157"/>
<dbReference type="STRING" id="1114856.GCA_000383975_00772"/>
<dbReference type="Gene3D" id="2.50.20.10">
    <property type="entry name" value="Lipoprotein localisation LolA/LolB/LppX"/>
    <property type="match status" value="1"/>
</dbReference>
<dbReference type="PATRIC" id="fig|1114856.3.peg.1582"/>
<proteinExistence type="predicted"/>
<organism evidence="1 2">
    <name type="scientific">Natronorubrum tibetense GA33</name>
    <dbReference type="NCBI Taxonomy" id="1114856"/>
    <lineage>
        <taxon>Archaea</taxon>
        <taxon>Methanobacteriati</taxon>
        <taxon>Methanobacteriota</taxon>
        <taxon>Stenosarchaea group</taxon>
        <taxon>Halobacteria</taxon>
        <taxon>Halobacteriales</taxon>
        <taxon>Natrialbaceae</taxon>
        <taxon>Natronorubrum</taxon>
    </lineage>
</organism>
<reference evidence="1 2" key="1">
    <citation type="journal article" date="2014" name="PLoS Genet.">
        <title>Phylogenetically driven sequencing of extremely halophilic archaea reveals strategies for static and dynamic osmo-response.</title>
        <authorList>
            <person name="Becker E.A."/>
            <person name="Seitzer P.M."/>
            <person name="Tritt A."/>
            <person name="Larsen D."/>
            <person name="Krusor M."/>
            <person name="Yao A.I."/>
            <person name="Wu D."/>
            <person name="Madern D."/>
            <person name="Eisen J.A."/>
            <person name="Darling A.E."/>
            <person name="Facciotti M.T."/>
        </authorList>
    </citation>
    <scope>NUCLEOTIDE SEQUENCE [LARGE SCALE GENOMIC DNA]</scope>
    <source>
        <strain evidence="1 2">GA33</strain>
    </source>
</reference>
<dbReference type="InterPro" id="IPR029046">
    <property type="entry name" value="LolA/LolB/LppX"/>
</dbReference>
<gene>
    <name evidence="1" type="ORF">C496_07588</name>
</gene>
<dbReference type="RefSeq" id="WP_006089336.1">
    <property type="nucleotide sequence ID" value="NZ_AOHW01000023.1"/>
</dbReference>